<reference evidence="1" key="1">
    <citation type="submission" date="2022-10" db="EMBL/GenBank/DDBJ databases">
        <title>YIM 151497 complete genome.</title>
        <authorList>
            <person name="Chen X."/>
        </authorList>
    </citation>
    <scope>NUCLEOTIDE SEQUENCE</scope>
    <source>
        <strain evidence="1">YIM 151497</strain>
    </source>
</reference>
<proteinExistence type="predicted"/>
<accession>A0ABY6ILD6</accession>
<organism evidence="1 2">
    <name type="scientific">Pelagibacterium flavum</name>
    <dbReference type="NCBI Taxonomy" id="2984530"/>
    <lineage>
        <taxon>Bacteria</taxon>
        <taxon>Pseudomonadati</taxon>
        <taxon>Pseudomonadota</taxon>
        <taxon>Alphaproteobacteria</taxon>
        <taxon>Hyphomicrobiales</taxon>
        <taxon>Devosiaceae</taxon>
        <taxon>Pelagibacterium</taxon>
    </lineage>
</organism>
<protein>
    <submittedName>
        <fullName evidence="1">Uncharacterized protein</fullName>
    </submittedName>
</protein>
<evidence type="ECO:0000313" key="2">
    <source>
        <dbReference type="Proteomes" id="UP001163882"/>
    </source>
</evidence>
<sequence length="51" mass="5534">MRRNLLAFGGTGLLLGVSAIEPTTPPPDFSGRSGHTFVGFSDILRYRALDR</sequence>
<evidence type="ECO:0000313" key="1">
    <source>
        <dbReference type="EMBL" id="UYQ71416.1"/>
    </source>
</evidence>
<dbReference type="Proteomes" id="UP001163882">
    <property type="component" value="Chromosome"/>
</dbReference>
<keyword evidence="2" id="KW-1185">Reference proteome</keyword>
<gene>
    <name evidence="1" type="ORF">OF122_15370</name>
</gene>
<name>A0ABY6ILD6_9HYPH</name>
<dbReference type="RefSeq" id="WP_264225068.1">
    <property type="nucleotide sequence ID" value="NZ_CP107716.1"/>
</dbReference>
<dbReference type="EMBL" id="CP107716">
    <property type="protein sequence ID" value="UYQ71416.1"/>
    <property type="molecule type" value="Genomic_DNA"/>
</dbReference>